<dbReference type="AlphaFoldDB" id="A0A518IXS4"/>
<accession>A0A518IXS4</accession>
<feature type="region of interest" description="Disordered" evidence="1">
    <location>
        <begin position="93"/>
        <end position="112"/>
    </location>
</feature>
<evidence type="ECO:0000256" key="1">
    <source>
        <dbReference type="SAM" id="MobiDB-lite"/>
    </source>
</evidence>
<dbReference type="CDD" id="cd20335">
    <property type="entry name" value="BRcat_RBR"/>
    <property type="match status" value="1"/>
</dbReference>
<feature type="transmembrane region" description="Helical" evidence="2">
    <location>
        <begin position="479"/>
        <end position="504"/>
    </location>
</feature>
<feature type="transmembrane region" description="Helical" evidence="2">
    <location>
        <begin position="391"/>
        <end position="412"/>
    </location>
</feature>
<feature type="region of interest" description="Disordered" evidence="1">
    <location>
        <begin position="40"/>
        <end position="82"/>
    </location>
</feature>
<feature type="transmembrane region" description="Helical" evidence="2">
    <location>
        <begin position="330"/>
        <end position="354"/>
    </location>
</feature>
<name>A0A518IXS4_9BACT</name>
<proteinExistence type="predicted"/>
<dbReference type="RefSeq" id="WP_145287649.1">
    <property type="nucleotide sequence ID" value="NZ_CP036318.1"/>
</dbReference>
<sequence>MPLIVKCPGCQQPIKIAESARGKKVKCPGCSQVLAIAAPKTNPAEAETASRIDAAQTGSLKLPPAKPKPLQLPSPERQEAAFKTPDGTQATLALPAAKRSSGTPSSTSRSNNTIAKCTTCAQSLKLSPQLAGKKVKCPKCATIFVVPAKREPSPAVTQRPTNPSPVVQAAASQTFTAQTTPGNDAALDEVDLVDDTGFAADSPGFDFGDAAFDTATAGTPSSDDPFASDAFSTSTVANGFGAPAGQSGFQAATPQPAAPLSGPHFAIPAPAKPQPSATAKSKATNDAVVQGLVYRMPAMLGIACASLNLLIVLVATVIGCIGWFPRIKVIGLILFAAGSTIGAQVYAINGFIGVINMSDRHGGIHAAKGILACPFITAIVLAIGLGPMGMFLAGGIWVFMLLYNWPLGWWLWLMLEKKEAGRAFNEVDRDDVDLSSLMTKKPDAATAAPAWSPVGVPVAKPEETQAAKPPMSPETKLKLMLGGGALAALLLFGGVVGIGVMMFAGSRDVAEAAPPPEGWYVAKATGVSMFFPSEPIEPEMGIGDMECWTTYSENTESFFLLAAAPSGSQLSLDGLMKNTARRLGGDVLGHREITRGPMTGMTGSLSVSFKFPDMPVEAYQHEGRTVIIGYVAGSTLNSRGGGDITAPPASPEEERKEKEIFFDSIHFAPPGFFGY</sequence>
<keyword evidence="2" id="KW-0472">Membrane</keyword>
<dbReference type="EMBL" id="CP036318">
    <property type="protein sequence ID" value="QDV57877.1"/>
    <property type="molecule type" value="Genomic_DNA"/>
</dbReference>
<organism evidence="3 4">
    <name type="scientific">Rosistilla oblonga</name>
    <dbReference type="NCBI Taxonomy" id="2527990"/>
    <lineage>
        <taxon>Bacteria</taxon>
        <taxon>Pseudomonadati</taxon>
        <taxon>Planctomycetota</taxon>
        <taxon>Planctomycetia</taxon>
        <taxon>Pirellulales</taxon>
        <taxon>Pirellulaceae</taxon>
        <taxon>Rosistilla</taxon>
    </lineage>
</organism>
<evidence type="ECO:0000313" key="3">
    <source>
        <dbReference type="EMBL" id="QDV57877.1"/>
    </source>
</evidence>
<evidence type="ECO:0000313" key="4">
    <source>
        <dbReference type="Proteomes" id="UP000316770"/>
    </source>
</evidence>
<feature type="region of interest" description="Disordered" evidence="1">
    <location>
        <begin position="245"/>
        <end position="280"/>
    </location>
</feature>
<dbReference type="Proteomes" id="UP000316770">
    <property type="component" value="Chromosome"/>
</dbReference>
<feature type="transmembrane region" description="Helical" evidence="2">
    <location>
        <begin position="366"/>
        <end position="385"/>
    </location>
</feature>
<keyword evidence="2" id="KW-0812">Transmembrane</keyword>
<gene>
    <name evidence="3" type="ORF">Mal33_38920</name>
</gene>
<keyword evidence="4" id="KW-1185">Reference proteome</keyword>
<dbReference type="Gene3D" id="2.20.28.160">
    <property type="match status" value="1"/>
</dbReference>
<feature type="compositionally biased region" description="Low complexity" evidence="1">
    <location>
        <begin position="99"/>
        <end position="112"/>
    </location>
</feature>
<evidence type="ECO:0000256" key="2">
    <source>
        <dbReference type="SAM" id="Phobius"/>
    </source>
</evidence>
<feature type="transmembrane region" description="Helical" evidence="2">
    <location>
        <begin position="300"/>
        <end position="324"/>
    </location>
</feature>
<keyword evidence="2" id="KW-1133">Transmembrane helix</keyword>
<protein>
    <submittedName>
        <fullName evidence="3">Uncharacterized protein</fullName>
    </submittedName>
</protein>
<reference evidence="3 4" key="1">
    <citation type="submission" date="2019-02" db="EMBL/GenBank/DDBJ databases">
        <title>Deep-cultivation of Planctomycetes and their phenomic and genomic characterization uncovers novel biology.</title>
        <authorList>
            <person name="Wiegand S."/>
            <person name="Jogler M."/>
            <person name="Boedeker C."/>
            <person name="Pinto D."/>
            <person name="Vollmers J."/>
            <person name="Rivas-Marin E."/>
            <person name="Kohn T."/>
            <person name="Peeters S.H."/>
            <person name="Heuer A."/>
            <person name="Rast P."/>
            <person name="Oberbeckmann S."/>
            <person name="Bunk B."/>
            <person name="Jeske O."/>
            <person name="Meyerdierks A."/>
            <person name="Storesund J.E."/>
            <person name="Kallscheuer N."/>
            <person name="Luecker S."/>
            <person name="Lage O.M."/>
            <person name="Pohl T."/>
            <person name="Merkel B.J."/>
            <person name="Hornburger P."/>
            <person name="Mueller R.-W."/>
            <person name="Bruemmer F."/>
            <person name="Labrenz M."/>
            <person name="Spormann A.M."/>
            <person name="Op den Camp H."/>
            <person name="Overmann J."/>
            <person name="Amann R."/>
            <person name="Jetten M.S.M."/>
            <person name="Mascher T."/>
            <person name="Medema M.H."/>
            <person name="Devos D.P."/>
            <person name="Kaster A.-K."/>
            <person name="Ovreas L."/>
            <person name="Rohde M."/>
            <person name="Galperin M.Y."/>
            <person name="Jogler C."/>
        </authorList>
    </citation>
    <scope>NUCLEOTIDE SEQUENCE [LARGE SCALE GENOMIC DNA]</scope>
    <source>
        <strain evidence="3 4">Mal33</strain>
    </source>
</reference>